<keyword evidence="3" id="KW-1185">Reference proteome</keyword>
<name>A0ABQ8K522_9APHY</name>
<feature type="region of interest" description="Disordered" evidence="1">
    <location>
        <begin position="1"/>
        <end position="56"/>
    </location>
</feature>
<reference evidence="2 3" key="1">
    <citation type="journal article" date="2021" name="Environ. Microbiol.">
        <title>Gene family expansions and transcriptome signatures uncover fungal adaptations to wood decay.</title>
        <authorList>
            <person name="Hage H."/>
            <person name="Miyauchi S."/>
            <person name="Viragh M."/>
            <person name="Drula E."/>
            <person name="Min B."/>
            <person name="Chaduli D."/>
            <person name="Navarro D."/>
            <person name="Favel A."/>
            <person name="Norest M."/>
            <person name="Lesage-Meessen L."/>
            <person name="Balint B."/>
            <person name="Merenyi Z."/>
            <person name="de Eugenio L."/>
            <person name="Morin E."/>
            <person name="Martinez A.T."/>
            <person name="Baldrian P."/>
            <person name="Stursova M."/>
            <person name="Martinez M.J."/>
            <person name="Novotny C."/>
            <person name="Magnuson J.K."/>
            <person name="Spatafora J.W."/>
            <person name="Maurice S."/>
            <person name="Pangilinan J."/>
            <person name="Andreopoulos W."/>
            <person name="LaButti K."/>
            <person name="Hundley H."/>
            <person name="Na H."/>
            <person name="Kuo A."/>
            <person name="Barry K."/>
            <person name="Lipzen A."/>
            <person name="Henrissat B."/>
            <person name="Riley R."/>
            <person name="Ahrendt S."/>
            <person name="Nagy L.G."/>
            <person name="Grigoriev I.V."/>
            <person name="Martin F."/>
            <person name="Rosso M.N."/>
        </authorList>
    </citation>
    <scope>NUCLEOTIDE SEQUENCE [LARGE SCALE GENOMIC DNA]</scope>
    <source>
        <strain evidence="2 3">CIRM-BRFM 1785</strain>
    </source>
</reference>
<feature type="compositionally biased region" description="Polar residues" evidence="1">
    <location>
        <begin position="1"/>
        <end position="16"/>
    </location>
</feature>
<dbReference type="GeneID" id="72007465"/>
<feature type="compositionally biased region" description="Basic and acidic residues" evidence="1">
    <location>
        <begin position="23"/>
        <end position="32"/>
    </location>
</feature>
<dbReference type="Proteomes" id="UP000814176">
    <property type="component" value="Unassembled WGS sequence"/>
</dbReference>
<evidence type="ECO:0000313" key="3">
    <source>
        <dbReference type="Proteomes" id="UP000814176"/>
    </source>
</evidence>
<dbReference type="EMBL" id="JADCUA010000024">
    <property type="protein sequence ID" value="KAH9831813.1"/>
    <property type="molecule type" value="Genomic_DNA"/>
</dbReference>
<evidence type="ECO:0000313" key="2">
    <source>
        <dbReference type="EMBL" id="KAH9831813.1"/>
    </source>
</evidence>
<accession>A0ABQ8K522</accession>
<organism evidence="2 3">
    <name type="scientific">Rhodofomes roseus</name>
    <dbReference type="NCBI Taxonomy" id="34475"/>
    <lineage>
        <taxon>Eukaryota</taxon>
        <taxon>Fungi</taxon>
        <taxon>Dikarya</taxon>
        <taxon>Basidiomycota</taxon>
        <taxon>Agaricomycotina</taxon>
        <taxon>Agaricomycetes</taxon>
        <taxon>Polyporales</taxon>
        <taxon>Rhodofomes</taxon>
    </lineage>
</organism>
<evidence type="ECO:0000256" key="1">
    <source>
        <dbReference type="SAM" id="MobiDB-lite"/>
    </source>
</evidence>
<proteinExistence type="predicted"/>
<dbReference type="RefSeq" id="XP_047774910.1">
    <property type="nucleotide sequence ID" value="XM_047926733.1"/>
</dbReference>
<protein>
    <submittedName>
        <fullName evidence="2">Uncharacterized protein</fullName>
    </submittedName>
</protein>
<gene>
    <name evidence="2" type="ORF">C8Q71DRAFT_850619</name>
</gene>
<comment type="caution">
    <text evidence="2">The sequence shown here is derived from an EMBL/GenBank/DDBJ whole genome shotgun (WGS) entry which is preliminary data.</text>
</comment>
<sequence>MPRQARATSFGTGTLTSPSRSSRSPDTHKELCHVLTSPNGRTAGVPSPHPVSSDCPAPARLIASYSRRDTYRQHSHPRIVRQAVDIQRDESTQLRQSGRPKYTRYYHDVVWGHKRCAPGERFIIPSPPHDRPTLHIHPLTIPLTWDIQDLAPPDTRDISVTRQRHITSLATYVPRISLTNAIPPSRAGPIQRNIRPVPACAAILD</sequence>